<dbReference type="Gene3D" id="2.40.70.10">
    <property type="entry name" value="Acid Proteases"/>
    <property type="match status" value="1"/>
</dbReference>
<gene>
    <name evidence="2" type="primary">LOC140035713</name>
</gene>
<reference evidence="2" key="1">
    <citation type="submission" date="2025-08" db="UniProtKB">
        <authorList>
            <consortium name="RefSeq"/>
        </authorList>
    </citation>
    <scope>IDENTIFICATION</scope>
    <source>
        <tissue evidence="2">Leaves</tissue>
    </source>
</reference>
<evidence type="ECO:0000313" key="2">
    <source>
        <dbReference type="RefSeq" id="XP_071933153.1"/>
    </source>
</evidence>
<accession>A0ABM4WMZ4</accession>
<dbReference type="InterPro" id="IPR032567">
    <property type="entry name" value="RTL1-rel"/>
</dbReference>
<dbReference type="PANTHER" id="PTHR15503">
    <property type="entry name" value="LDOC1 RELATED"/>
    <property type="match status" value="1"/>
</dbReference>
<proteinExistence type="predicted"/>
<dbReference type="GeneID" id="140035713"/>
<organism evidence="1 2">
    <name type="scientific">Coffea arabica</name>
    <name type="common">Arabian coffee</name>
    <dbReference type="NCBI Taxonomy" id="13443"/>
    <lineage>
        <taxon>Eukaryota</taxon>
        <taxon>Viridiplantae</taxon>
        <taxon>Streptophyta</taxon>
        <taxon>Embryophyta</taxon>
        <taxon>Tracheophyta</taxon>
        <taxon>Spermatophyta</taxon>
        <taxon>Magnoliopsida</taxon>
        <taxon>eudicotyledons</taxon>
        <taxon>Gunneridae</taxon>
        <taxon>Pentapetalae</taxon>
        <taxon>asterids</taxon>
        <taxon>lamiids</taxon>
        <taxon>Gentianales</taxon>
        <taxon>Rubiaceae</taxon>
        <taxon>Ixoroideae</taxon>
        <taxon>Gardenieae complex</taxon>
        <taxon>Bertiereae - Coffeeae clade</taxon>
        <taxon>Coffeeae</taxon>
        <taxon>Coffea</taxon>
    </lineage>
</organism>
<name>A0ABM4WMZ4_COFAR</name>
<evidence type="ECO:0000313" key="1">
    <source>
        <dbReference type="Proteomes" id="UP001652660"/>
    </source>
</evidence>
<dbReference type="PANTHER" id="PTHR15503:SF45">
    <property type="entry name" value="RNA-DIRECTED DNA POLYMERASE HOMOLOG"/>
    <property type="match status" value="1"/>
</dbReference>
<dbReference type="RefSeq" id="XP_071933153.1">
    <property type="nucleotide sequence ID" value="XM_072077052.1"/>
</dbReference>
<keyword evidence="1" id="KW-1185">Reference proteome</keyword>
<protein>
    <submittedName>
        <fullName evidence="2">Uncharacterized protein</fullName>
    </submittedName>
</protein>
<dbReference type="Pfam" id="PF08284">
    <property type="entry name" value="RVP_2"/>
    <property type="match status" value="1"/>
</dbReference>
<dbReference type="Proteomes" id="UP001652660">
    <property type="component" value="Chromosome 2c"/>
</dbReference>
<dbReference type="InterPro" id="IPR021109">
    <property type="entry name" value="Peptidase_aspartic_dom_sf"/>
</dbReference>
<sequence>MYGIDVDPVKLPYALEVRTLIRDQSLITDMVYKNCEIWIERKLVVDSISLDLKGYDVILGMDWLAHYIAQLNCKTKMVEFSTPGKVTLRLDVRDRLVSSALISGTRARKLLSKGAQGYLVFLINTPGNKVKLEDVLVVNEFFDVFSDELKSMPLEREIEFKIDLVPGTALIAKTPYRMAPTELKELKLQL</sequence>